<dbReference type="Pfam" id="PF06244">
    <property type="entry name" value="Ccdc124"/>
    <property type="match status" value="1"/>
</dbReference>
<organism evidence="6 7">
    <name type="scientific">Eptatretus burgeri</name>
    <name type="common">Inshore hagfish</name>
    <dbReference type="NCBI Taxonomy" id="7764"/>
    <lineage>
        <taxon>Eukaryota</taxon>
        <taxon>Metazoa</taxon>
        <taxon>Chordata</taxon>
        <taxon>Craniata</taxon>
        <taxon>Vertebrata</taxon>
        <taxon>Cyclostomata</taxon>
        <taxon>Myxini</taxon>
        <taxon>Myxiniformes</taxon>
        <taxon>Myxinidae</taxon>
        <taxon>Eptatretinae</taxon>
        <taxon>Eptatretus</taxon>
    </lineage>
</organism>
<dbReference type="AlphaFoldDB" id="A0A8C4Q009"/>
<dbReference type="GO" id="GO:0003713">
    <property type="term" value="F:transcription coactivator activity"/>
    <property type="evidence" value="ECO:0007669"/>
    <property type="project" value="TreeGrafter"/>
</dbReference>
<evidence type="ECO:0000313" key="7">
    <source>
        <dbReference type="Proteomes" id="UP000694388"/>
    </source>
</evidence>
<proteinExistence type="inferred from homology"/>
<dbReference type="PANTHER" id="PTHR21680">
    <property type="entry name" value="COILED-COIL DOMAIN-CONTAINING PROTEIN 124"/>
    <property type="match status" value="1"/>
</dbReference>
<comment type="similarity">
    <text evidence="2">Belongs to the CCDC124 family.</text>
</comment>
<dbReference type="GO" id="GO:0030496">
    <property type="term" value="C:midbody"/>
    <property type="evidence" value="ECO:0007669"/>
    <property type="project" value="UniProtKB-SubCell"/>
</dbReference>
<evidence type="ECO:0000256" key="1">
    <source>
        <dbReference type="ARBA" id="ARBA00004214"/>
    </source>
</evidence>
<comment type="subcellular location">
    <subcellularLocation>
        <location evidence="1">Midbody</location>
    </subcellularLocation>
</comment>
<evidence type="ECO:0000256" key="4">
    <source>
        <dbReference type="SAM" id="MobiDB-lite"/>
    </source>
</evidence>
<evidence type="ECO:0000313" key="6">
    <source>
        <dbReference type="Ensembl" id="ENSEBUP00000007946.1"/>
    </source>
</evidence>
<dbReference type="GO" id="GO:0005634">
    <property type="term" value="C:nucleus"/>
    <property type="evidence" value="ECO:0007669"/>
    <property type="project" value="TreeGrafter"/>
</dbReference>
<name>A0A8C4Q009_EPTBU</name>
<evidence type="ECO:0000259" key="5">
    <source>
        <dbReference type="Pfam" id="PF06244"/>
    </source>
</evidence>
<dbReference type="InterPro" id="IPR010422">
    <property type="entry name" value="Ccdc124/Oxs1"/>
</dbReference>
<keyword evidence="7" id="KW-1185">Reference proteome</keyword>
<dbReference type="Proteomes" id="UP000694388">
    <property type="component" value="Unplaced"/>
</dbReference>
<dbReference type="GeneTree" id="ENSGT00390000012482"/>
<reference evidence="6" key="2">
    <citation type="submission" date="2025-09" db="UniProtKB">
        <authorList>
            <consortium name="Ensembl"/>
        </authorList>
    </citation>
    <scope>IDENTIFICATION</scope>
</reference>
<evidence type="ECO:0000256" key="2">
    <source>
        <dbReference type="ARBA" id="ARBA00008296"/>
    </source>
</evidence>
<feature type="domain" description="Coiled-coil" evidence="5">
    <location>
        <begin position="131"/>
        <end position="213"/>
    </location>
</feature>
<dbReference type="Ensembl" id="ENSEBUT00000008437.1">
    <property type="protein sequence ID" value="ENSEBUP00000007946.1"/>
    <property type="gene ID" value="ENSEBUG00000005178.1"/>
</dbReference>
<evidence type="ECO:0000256" key="3">
    <source>
        <dbReference type="ARBA" id="ARBA00023054"/>
    </source>
</evidence>
<accession>A0A8C4Q009</accession>
<reference evidence="6" key="1">
    <citation type="submission" date="2025-08" db="UniProtKB">
        <authorList>
            <consortium name="Ensembl"/>
        </authorList>
    </citation>
    <scope>IDENTIFICATION</scope>
</reference>
<feature type="compositionally biased region" description="Basic and acidic residues" evidence="4">
    <location>
        <begin position="1"/>
        <end position="22"/>
    </location>
</feature>
<dbReference type="InterPro" id="IPR054414">
    <property type="entry name" value="Ccdc124/Oxs1_C"/>
</dbReference>
<protein>
    <submittedName>
        <fullName evidence="6">Coiled-coil domain containing 124</fullName>
    </submittedName>
</protein>
<sequence>MPKKFGDNHRAVAARARREEVKVAAAARKHQEQEDASWADNDKHVQRREQRKTDRERKRQDQTDRRKETQKLLEDEEARFSSKGMQPCGQSKVTRGQIHDGLRLEQEREQLARQEAKVPAKVQQPQPLEENLNRILDSEAVVARSVDDAIAALRVEEADVDRHPERRVKAAYLEFESARLAELRVDNPTLRLSQLRQQLRREWRLSPDNPLNKAHVNYNA</sequence>
<dbReference type="GO" id="GO:0006366">
    <property type="term" value="P:transcription by RNA polymerase II"/>
    <property type="evidence" value="ECO:0007669"/>
    <property type="project" value="TreeGrafter"/>
</dbReference>
<dbReference type="PANTHER" id="PTHR21680:SF0">
    <property type="entry name" value="COILED-COIL DOMAIN-CONTAINING PROTEIN 124"/>
    <property type="match status" value="1"/>
</dbReference>
<feature type="compositionally biased region" description="Basic and acidic residues" evidence="4">
    <location>
        <begin position="40"/>
        <end position="73"/>
    </location>
</feature>
<dbReference type="OMA" id="FEERMMP"/>
<keyword evidence="3" id="KW-0175">Coiled coil</keyword>
<feature type="region of interest" description="Disordered" evidence="4">
    <location>
        <begin position="1"/>
        <end position="100"/>
    </location>
</feature>